<evidence type="ECO:0000313" key="2">
    <source>
        <dbReference type="EMBL" id="RZU60964.1"/>
    </source>
</evidence>
<proteinExistence type="predicted"/>
<dbReference type="CDD" id="cd00090">
    <property type="entry name" value="HTH_ARSR"/>
    <property type="match status" value="1"/>
</dbReference>
<dbReference type="InterPro" id="IPR052543">
    <property type="entry name" value="HTH_Metal-responsive_Reg"/>
</dbReference>
<reference evidence="2 3" key="1">
    <citation type="submission" date="2019-02" db="EMBL/GenBank/DDBJ databases">
        <title>Sequencing the genomes of 1000 actinobacteria strains.</title>
        <authorList>
            <person name="Klenk H.-P."/>
        </authorList>
    </citation>
    <scope>NUCLEOTIDE SEQUENCE [LARGE SCALE GENOMIC DNA]</scope>
    <source>
        <strain evidence="2 3">DSM 17364</strain>
    </source>
</reference>
<organism evidence="2 3">
    <name type="scientific">Zhihengliuella halotolerans</name>
    <dbReference type="NCBI Taxonomy" id="370736"/>
    <lineage>
        <taxon>Bacteria</taxon>
        <taxon>Bacillati</taxon>
        <taxon>Actinomycetota</taxon>
        <taxon>Actinomycetes</taxon>
        <taxon>Micrococcales</taxon>
        <taxon>Micrococcaceae</taxon>
        <taxon>Zhihengliuella</taxon>
    </lineage>
</organism>
<protein>
    <submittedName>
        <fullName evidence="2">ArsR family transcriptional regulator</fullName>
    </submittedName>
</protein>
<dbReference type="InterPro" id="IPR036390">
    <property type="entry name" value="WH_DNA-bd_sf"/>
</dbReference>
<dbReference type="EMBL" id="SHLA01000001">
    <property type="protein sequence ID" value="RZU60964.1"/>
    <property type="molecule type" value="Genomic_DNA"/>
</dbReference>
<dbReference type="GO" id="GO:0097063">
    <property type="term" value="F:cadmium ion sensor activity"/>
    <property type="evidence" value="ECO:0007669"/>
    <property type="project" value="TreeGrafter"/>
</dbReference>
<evidence type="ECO:0000313" key="3">
    <source>
        <dbReference type="Proteomes" id="UP000292685"/>
    </source>
</evidence>
<dbReference type="PANTHER" id="PTHR39168">
    <property type="entry name" value="TRANSCRIPTIONAL REGULATOR-RELATED"/>
    <property type="match status" value="1"/>
</dbReference>
<dbReference type="OrthoDB" id="3232131at2"/>
<dbReference type="InterPro" id="IPR001845">
    <property type="entry name" value="HTH_ArsR_DNA-bd_dom"/>
</dbReference>
<keyword evidence="3" id="KW-1185">Reference proteome</keyword>
<dbReference type="AlphaFoldDB" id="A0A4Q8AAG7"/>
<dbReference type="GO" id="GO:0010288">
    <property type="term" value="P:response to lead ion"/>
    <property type="evidence" value="ECO:0007669"/>
    <property type="project" value="TreeGrafter"/>
</dbReference>
<dbReference type="GO" id="GO:0046686">
    <property type="term" value="P:response to cadmium ion"/>
    <property type="evidence" value="ECO:0007669"/>
    <property type="project" value="TreeGrafter"/>
</dbReference>
<dbReference type="GO" id="GO:0003677">
    <property type="term" value="F:DNA binding"/>
    <property type="evidence" value="ECO:0007669"/>
    <property type="project" value="TreeGrafter"/>
</dbReference>
<dbReference type="GO" id="GO:0003700">
    <property type="term" value="F:DNA-binding transcription factor activity"/>
    <property type="evidence" value="ECO:0007669"/>
    <property type="project" value="InterPro"/>
</dbReference>
<name>A0A4Q8AAG7_9MICC</name>
<dbReference type="SUPFAM" id="SSF46785">
    <property type="entry name" value="Winged helix' DNA-binding domain"/>
    <property type="match status" value="1"/>
</dbReference>
<dbReference type="PANTHER" id="PTHR39168:SF2">
    <property type="entry name" value="HTH-TYPE TRANSCRIPTIONAL REGULATOR CMTR"/>
    <property type="match status" value="1"/>
</dbReference>
<dbReference type="InterPro" id="IPR011991">
    <property type="entry name" value="ArsR-like_HTH"/>
</dbReference>
<dbReference type="Gene3D" id="1.10.10.10">
    <property type="entry name" value="Winged helix-like DNA-binding domain superfamily/Winged helix DNA-binding domain"/>
    <property type="match status" value="1"/>
</dbReference>
<dbReference type="Proteomes" id="UP000292685">
    <property type="component" value="Unassembled WGS sequence"/>
</dbReference>
<dbReference type="Pfam" id="PF12840">
    <property type="entry name" value="HTH_20"/>
    <property type="match status" value="1"/>
</dbReference>
<dbReference type="PROSITE" id="PS50987">
    <property type="entry name" value="HTH_ARSR_2"/>
    <property type="match status" value="1"/>
</dbReference>
<dbReference type="SMART" id="SM00418">
    <property type="entry name" value="HTH_ARSR"/>
    <property type="match status" value="1"/>
</dbReference>
<dbReference type="GO" id="GO:0032791">
    <property type="term" value="F:lead ion binding"/>
    <property type="evidence" value="ECO:0007669"/>
    <property type="project" value="TreeGrafter"/>
</dbReference>
<evidence type="ECO:0000259" key="1">
    <source>
        <dbReference type="PROSITE" id="PS50987"/>
    </source>
</evidence>
<dbReference type="NCBIfam" id="NF033788">
    <property type="entry name" value="HTH_metalloreg"/>
    <property type="match status" value="1"/>
</dbReference>
<feature type="domain" description="HTH arsR-type" evidence="1">
    <location>
        <begin position="2"/>
        <end position="97"/>
    </location>
</feature>
<comment type="caution">
    <text evidence="2">The sequence shown here is derived from an EMBL/GenBank/DDBJ whole genome shotgun (WGS) entry which is preliminary data.</text>
</comment>
<accession>A0A4Q8AAG7</accession>
<dbReference type="InterPro" id="IPR036388">
    <property type="entry name" value="WH-like_DNA-bd_sf"/>
</dbReference>
<gene>
    <name evidence="2" type="ORF">EV380_0519</name>
</gene>
<sequence length="231" mass="24809">MSFDERRASLEELGSVLTAPGRLRMMQELLSGPPLPAGALAERVGLAPSTVSSHLARLEEARLVRVEKVGRTRLAQLADADVAEAVEALLRLSGEPEVSSLRTERRRTALRIARSCYDHLAGQLGVALVDAGIRDGWLIAAGGTWGLQDSGGENAGQALGLRLDVAESARPLIRPCADWTERRPHVAGRFGKALLDAVIADGWVRRRSADRALTITTTGRERLAALEIDVA</sequence>